<dbReference type="NCBIfam" id="TIGR04183">
    <property type="entry name" value="Por_Secre_tail"/>
    <property type="match status" value="1"/>
</dbReference>
<reference evidence="2" key="1">
    <citation type="journal article" date="2014" name="Int. J. Syst. Evol. Microbiol.">
        <title>Complete genome sequence of Corynebacterium casei LMG S-19264T (=DSM 44701T), isolated from a smear-ripened cheese.</title>
        <authorList>
            <consortium name="US DOE Joint Genome Institute (JGI-PGF)"/>
            <person name="Walter F."/>
            <person name="Albersmeier A."/>
            <person name="Kalinowski J."/>
            <person name="Ruckert C."/>
        </authorList>
    </citation>
    <scope>NUCLEOTIDE SEQUENCE</scope>
    <source>
        <strain evidence="2">NBRC 108769</strain>
    </source>
</reference>
<dbReference type="InterPro" id="IPR017853">
    <property type="entry name" value="GH"/>
</dbReference>
<evidence type="ECO:0000313" key="3">
    <source>
        <dbReference type="Proteomes" id="UP001156666"/>
    </source>
</evidence>
<dbReference type="Pfam" id="PF18962">
    <property type="entry name" value="Por_Secre_tail"/>
    <property type="match status" value="1"/>
</dbReference>
<feature type="domain" description="Secretion system C-terminal sorting" evidence="1">
    <location>
        <begin position="446"/>
        <end position="510"/>
    </location>
</feature>
<evidence type="ECO:0000313" key="2">
    <source>
        <dbReference type="EMBL" id="GLR17597.1"/>
    </source>
</evidence>
<dbReference type="InterPro" id="IPR026444">
    <property type="entry name" value="Secre_tail"/>
</dbReference>
<gene>
    <name evidence="2" type="ORF">GCM10007940_22120</name>
</gene>
<dbReference type="Proteomes" id="UP001156666">
    <property type="component" value="Unassembled WGS sequence"/>
</dbReference>
<dbReference type="Gene3D" id="3.20.20.80">
    <property type="entry name" value="Glycosidases"/>
    <property type="match status" value="1"/>
</dbReference>
<dbReference type="AlphaFoldDB" id="A0AA37SPE0"/>
<protein>
    <recommendedName>
        <fullName evidence="1">Secretion system C-terminal sorting domain-containing protein</fullName>
    </recommendedName>
</protein>
<sequence length="513" mass="58351">MDRINLKYASLLIFLFTLGGNLAAQSFVDFDIDSEITEVQPMTGIVFWPGNSFINTDAVALEYSYMDFSKVVTGKDEYDWSEVDDLLDKMAARNHQGILRFRFSYPGRTTTVPQYIKDLPDYEETEGLSEGKTTYFPDWSNEELKSFTLNFFKAYAERYDKDPRLAYVQVGFGLWAEYHIYSGPLEIGKTFPSKEFQKEFFNVLDESFEDTYWSISIDAANGTYSPFEAEPELKDITFGLFDDSFMHQGHSGYNTRSWNFFDRDRYQIAPAGGEFNYYTNYDQANVLNPDVGAHGQPFEIHAQNFHISYMIGNDQAKYQSIERIKEASMACGYKFKVLSFKSMADSSTVEITNLGIAPLYIDAYPTVDSIRSTESLKLLQPGEVKTFTISSGSDNPTFSIESDDILETQEIQFFGTLNDYEPYTQPSSIEEAQVTFSKVFPTVTDTGLINIQFESGNLFDVNVFNAEGKEVLQKTLRNDSKLNLAAYGSGMYFIRIRNEAGNIDTFKIIVSGN</sequence>
<organism evidence="2 3">
    <name type="scientific">Portibacter lacus</name>
    <dbReference type="NCBI Taxonomy" id="1099794"/>
    <lineage>
        <taxon>Bacteria</taxon>
        <taxon>Pseudomonadati</taxon>
        <taxon>Bacteroidota</taxon>
        <taxon>Saprospiria</taxon>
        <taxon>Saprospirales</taxon>
        <taxon>Haliscomenobacteraceae</taxon>
        <taxon>Portibacter</taxon>
    </lineage>
</organism>
<keyword evidence="3" id="KW-1185">Reference proteome</keyword>
<dbReference type="EMBL" id="BSOH01000014">
    <property type="protein sequence ID" value="GLR17597.1"/>
    <property type="molecule type" value="Genomic_DNA"/>
</dbReference>
<reference evidence="2" key="2">
    <citation type="submission" date="2023-01" db="EMBL/GenBank/DDBJ databases">
        <title>Draft genome sequence of Portibacter lacus strain NBRC 108769.</title>
        <authorList>
            <person name="Sun Q."/>
            <person name="Mori K."/>
        </authorList>
    </citation>
    <scope>NUCLEOTIDE SEQUENCE</scope>
    <source>
        <strain evidence="2">NBRC 108769</strain>
    </source>
</reference>
<dbReference type="SUPFAM" id="SSF51445">
    <property type="entry name" value="(Trans)glycosidases"/>
    <property type="match status" value="1"/>
</dbReference>
<evidence type="ECO:0000259" key="1">
    <source>
        <dbReference type="Pfam" id="PF18962"/>
    </source>
</evidence>
<accession>A0AA37SPE0</accession>
<name>A0AA37SPE0_9BACT</name>
<comment type="caution">
    <text evidence="2">The sequence shown here is derived from an EMBL/GenBank/DDBJ whole genome shotgun (WGS) entry which is preliminary data.</text>
</comment>
<proteinExistence type="predicted"/>